<dbReference type="SUPFAM" id="SSF56112">
    <property type="entry name" value="Protein kinase-like (PK-like)"/>
    <property type="match status" value="1"/>
</dbReference>
<dbReference type="SMART" id="SM00298">
    <property type="entry name" value="CHROMO"/>
    <property type="match status" value="1"/>
</dbReference>
<sequence>MTGIPAMSPLDAISLPTPLEPTTLSNLTATRESDFEALREALDNMHKSVTQASRAARAQGRKHARTTGMSMAQYDIGDYVLYADVWAHTRAKLRVKWCGPAQVTKAVSAWIFVVKNLLTGDEREVHASRLKFYSDATLNVTEELLHHIAHNSEGHVVAQILDSRYSDADKRFELLVNWRGLSSAEDSWEPAVTLLEDVPAVSGAYPWGNLIDAGVTYQVKEGKLPRQPTAFSSVQWELIKRMCRFKPEERLELDFVVKVLGYFAKRDPYTGDVNVQAALAKWHYEAKKVRRVWNSLKSSSSNQTGRSP</sequence>
<reference evidence="2 3" key="1">
    <citation type="submission" date="2018-09" db="EMBL/GenBank/DDBJ databases">
        <title>Genomic investigation of the strawberry pathogen Phytophthora fragariae indicates pathogenicity is determined by transcriptional variation in three key races.</title>
        <authorList>
            <person name="Adams T.M."/>
            <person name="Armitage A.D."/>
            <person name="Sobczyk M.K."/>
            <person name="Bates H.J."/>
            <person name="Dunwell J.M."/>
            <person name="Nellist C.F."/>
            <person name="Harrison R.J."/>
        </authorList>
    </citation>
    <scope>NUCLEOTIDE SEQUENCE [LARGE SCALE GENOMIC DNA]</scope>
    <source>
        <strain evidence="2 3">BC-23</strain>
    </source>
</reference>
<dbReference type="PROSITE" id="PS50013">
    <property type="entry name" value="CHROMO_2"/>
    <property type="match status" value="1"/>
</dbReference>
<gene>
    <name evidence="2" type="ORF">PF004_g11471</name>
</gene>
<dbReference type="EMBL" id="QXGC01000628">
    <property type="protein sequence ID" value="KAE9227066.1"/>
    <property type="molecule type" value="Genomic_DNA"/>
</dbReference>
<dbReference type="AlphaFoldDB" id="A0A6G0NY32"/>
<accession>A0A6G0NY32</accession>
<feature type="domain" description="Chromo" evidence="1">
    <location>
        <begin position="155"/>
        <end position="194"/>
    </location>
</feature>
<dbReference type="Pfam" id="PF00385">
    <property type="entry name" value="Chromo"/>
    <property type="match status" value="1"/>
</dbReference>
<dbReference type="InterPro" id="IPR023780">
    <property type="entry name" value="Chromo_domain"/>
</dbReference>
<dbReference type="Gene3D" id="2.40.50.40">
    <property type="match status" value="1"/>
</dbReference>
<dbReference type="Proteomes" id="UP000476176">
    <property type="component" value="Unassembled WGS sequence"/>
</dbReference>
<evidence type="ECO:0000313" key="2">
    <source>
        <dbReference type="EMBL" id="KAE9227066.1"/>
    </source>
</evidence>
<name>A0A6G0NY32_9STRA</name>
<dbReference type="InterPro" id="IPR016197">
    <property type="entry name" value="Chromo-like_dom_sf"/>
</dbReference>
<comment type="caution">
    <text evidence="2">The sequence shown here is derived from an EMBL/GenBank/DDBJ whole genome shotgun (WGS) entry which is preliminary data.</text>
</comment>
<dbReference type="InterPro" id="IPR011009">
    <property type="entry name" value="Kinase-like_dom_sf"/>
</dbReference>
<evidence type="ECO:0000313" key="3">
    <source>
        <dbReference type="Proteomes" id="UP000476176"/>
    </source>
</evidence>
<evidence type="ECO:0000259" key="1">
    <source>
        <dbReference type="PROSITE" id="PS50013"/>
    </source>
</evidence>
<protein>
    <recommendedName>
        <fullName evidence="1">Chromo domain-containing protein</fullName>
    </recommendedName>
</protein>
<proteinExistence type="predicted"/>
<organism evidence="2 3">
    <name type="scientific">Phytophthora fragariae</name>
    <dbReference type="NCBI Taxonomy" id="53985"/>
    <lineage>
        <taxon>Eukaryota</taxon>
        <taxon>Sar</taxon>
        <taxon>Stramenopiles</taxon>
        <taxon>Oomycota</taxon>
        <taxon>Peronosporomycetes</taxon>
        <taxon>Peronosporales</taxon>
        <taxon>Peronosporaceae</taxon>
        <taxon>Phytophthora</taxon>
    </lineage>
</organism>
<dbReference type="SUPFAM" id="SSF54160">
    <property type="entry name" value="Chromo domain-like"/>
    <property type="match status" value="1"/>
</dbReference>
<dbReference type="InterPro" id="IPR000953">
    <property type="entry name" value="Chromo/chromo_shadow_dom"/>
</dbReference>